<name>U4TWK1_9LACO</name>
<evidence type="ECO:0000313" key="7">
    <source>
        <dbReference type="EMBL" id="ERL66218.1"/>
    </source>
</evidence>
<feature type="domain" description="RapZ-like N-terminal" evidence="5">
    <location>
        <begin position="46"/>
        <end position="201"/>
    </location>
</feature>
<dbReference type="HAMAP" id="MF_00636">
    <property type="entry name" value="RapZ_like"/>
    <property type="match status" value="1"/>
</dbReference>
<dbReference type="EMBL" id="KI271583">
    <property type="protein sequence ID" value="ERL66218.1"/>
    <property type="molecule type" value="Genomic_DNA"/>
</dbReference>
<keyword evidence="3 4" id="KW-0342">GTP-binding</keyword>
<dbReference type="PANTHER" id="PTHR30448:SF0">
    <property type="entry name" value="RNASE ADAPTER PROTEIN RAPZ"/>
    <property type="match status" value="1"/>
</dbReference>
<feature type="binding site" evidence="4">
    <location>
        <begin position="53"/>
        <end position="60"/>
    </location>
    <ligand>
        <name>ATP</name>
        <dbReference type="ChEBI" id="CHEBI:30616"/>
    </ligand>
</feature>
<dbReference type="InterPro" id="IPR005337">
    <property type="entry name" value="RapZ-like"/>
</dbReference>
<dbReference type="HOGENOM" id="CLU_059558_0_0_9"/>
<dbReference type="Pfam" id="PF03668">
    <property type="entry name" value="RapZ-like_N"/>
    <property type="match status" value="1"/>
</dbReference>
<accession>U4TWK1</accession>
<dbReference type="AlphaFoldDB" id="U4TWK1"/>
<keyword evidence="2 4" id="KW-0067">ATP-binding</keyword>
<dbReference type="Proteomes" id="UP000030647">
    <property type="component" value="Unassembled WGS sequence"/>
</dbReference>
<evidence type="ECO:0000256" key="3">
    <source>
        <dbReference type="ARBA" id="ARBA00023134"/>
    </source>
</evidence>
<protein>
    <submittedName>
        <fullName evidence="7">Nucleotide-binding protein</fullName>
    </submittedName>
</protein>
<dbReference type="eggNOG" id="COG1660">
    <property type="taxonomic scope" value="Bacteria"/>
</dbReference>
<gene>
    <name evidence="7" type="ORF">L248_1310</name>
</gene>
<feature type="binding site" evidence="4">
    <location>
        <begin position="103"/>
        <end position="106"/>
    </location>
    <ligand>
        <name>GTP</name>
        <dbReference type="ChEBI" id="CHEBI:37565"/>
    </ligand>
</feature>
<reference evidence="8" key="1">
    <citation type="journal article" date="2013" name="Genome Announc.">
        <title>Whole-Genome Sequencing of Lactobacillus shenzhenensis Strain LY-73T.</title>
        <authorList>
            <person name="Lin Z."/>
            <person name="Liu Z."/>
            <person name="Yang R."/>
            <person name="Zou Y."/>
            <person name="Wan D."/>
            <person name="Chen J."/>
            <person name="Guo M."/>
            <person name="Zhao J."/>
            <person name="Fang C."/>
            <person name="Yang R."/>
            <person name="Liu F."/>
        </authorList>
    </citation>
    <scope>NUCLEOTIDE SEQUENCE [LARGE SCALE GENOMIC DNA]</scope>
    <source>
        <strain evidence="8">LY-73</strain>
    </source>
</reference>
<evidence type="ECO:0000256" key="2">
    <source>
        <dbReference type="ARBA" id="ARBA00022840"/>
    </source>
</evidence>
<organism evidence="7 8">
    <name type="scientific">Schleiferilactobacillus shenzhenensis LY-73</name>
    <dbReference type="NCBI Taxonomy" id="1231336"/>
    <lineage>
        <taxon>Bacteria</taxon>
        <taxon>Bacillati</taxon>
        <taxon>Bacillota</taxon>
        <taxon>Bacilli</taxon>
        <taxon>Lactobacillales</taxon>
        <taxon>Lactobacillaceae</taxon>
        <taxon>Schleiferilactobacillus</taxon>
    </lineage>
</organism>
<evidence type="ECO:0000256" key="4">
    <source>
        <dbReference type="HAMAP-Rule" id="MF_00636"/>
    </source>
</evidence>
<evidence type="ECO:0000313" key="8">
    <source>
        <dbReference type="Proteomes" id="UP000030647"/>
    </source>
</evidence>
<dbReference type="InterPro" id="IPR027417">
    <property type="entry name" value="P-loop_NTPase"/>
</dbReference>
<dbReference type="NCBIfam" id="NF003828">
    <property type="entry name" value="PRK05416.1"/>
    <property type="match status" value="1"/>
</dbReference>
<evidence type="ECO:0000259" key="5">
    <source>
        <dbReference type="Pfam" id="PF03668"/>
    </source>
</evidence>
<dbReference type="STRING" id="1231336.L248_1310"/>
<feature type="domain" description="RapZ C-terminal" evidence="6">
    <location>
        <begin position="209"/>
        <end position="327"/>
    </location>
</feature>
<dbReference type="InterPro" id="IPR053930">
    <property type="entry name" value="RapZ-like_N"/>
</dbReference>
<keyword evidence="1 4" id="KW-0547">Nucleotide-binding</keyword>
<dbReference type="InterPro" id="IPR053931">
    <property type="entry name" value="RapZ_C"/>
</dbReference>
<sequence>MVVPVHTNQVTFQLVPINLHNEGHARLCYNVPALERTVHMASGKPLDVVIITGMSGAGKTIAAQAFEDLQYFVIDNMPPTLLPKFWELVKESGSIHKVALVIDLRSRAFYDQIASLLADLDNANNVRTRILFLDASNSELVARYKETRRSHPLAMEGRLLDGIKLERKMLAEMKNRAQIVIDTSDMSPRQLREEIFSHFSKQEGNTPFHIEIMSFGFKFGIPIDADIVMDVRFLPNPYYIPAYKPLTGLDKPVYDYVMNQPATEEFYQKFLDLLLLTMPGYQREGKTSMTIAIGCTGGQHRSVAIAQRLAADLGKKYAVDVTHRDMHRRKETVNRS</sequence>
<evidence type="ECO:0000259" key="6">
    <source>
        <dbReference type="Pfam" id="PF22740"/>
    </source>
</evidence>
<dbReference type="GO" id="GO:0005524">
    <property type="term" value="F:ATP binding"/>
    <property type="evidence" value="ECO:0007669"/>
    <property type="project" value="UniProtKB-UniRule"/>
</dbReference>
<proteinExistence type="inferred from homology"/>
<dbReference type="PIRSF" id="PIRSF005052">
    <property type="entry name" value="P-loopkin"/>
    <property type="match status" value="1"/>
</dbReference>
<dbReference type="GO" id="GO:0005525">
    <property type="term" value="F:GTP binding"/>
    <property type="evidence" value="ECO:0007669"/>
    <property type="project" value="UniProtKB-UniRule"/>
</dbReference>
<dbReference type="Pfam" id="PF22740">
    <property type="entry name" value="PapZ_C"/>
    <property type="match status" value="1"/>
</dbReference>
<dbReference type="Gene3D" id="3.40.50.300">
    <property type="entry name" value="P-loop containing nucleotide triphosphate hydrolases"/>
    <property type="match status" value="1"/>
</dbReference>
<dbReference type="SUPFAM" id="SSF52540">
    <property type="entry name" value="P-loop containing nucleoside triphosphate hydrolases"/>
    <property type="match status" value="1"/>
</dbReference>
<dbReference type="PANTHER" id="PTHR30448">
    <property type="entry name" value="RNASE ADAPTER PROTEIN RAPZ"/>
    <property type="match status" value="1"/>
</dbReference>
<keyword evidence="8" id="KW-1185">Reference proteome</keyword>
<evidence type="ECO:0000256" key="1">
    <source>
        <dbReference type="ARBA" id="ARBA00022741"/>
    </source>
</evidence>